<dbReference type="OrthoDB" id="9808398at2"/>
<dbReference type="PANTHER" id="PTHR43798">
    <property type="entry name" value="MONOACYLGLYCEROL LIPASE"/>
    <property type="match status" value="1"/>
</dbReference>
<evidence type="ECO:0000313" key="2">
    <source>
        <dbReference type="EMBL" id="PVH30702.1"/>
    </source>
</evidence>
<keyword evidence="2" id="KW-0378">Hydrolase</keyword>
<reference evidence="2 3" key="1">
    <citation type="submission" date="2018-04" db="EMBL/GenBank/DDBJ databases">
        <title>Pararhodobacter oceanense sp. nov., isolated from marine intertidal sediment.</title>
        <authorList>
            <person name="Wang X.-L."/>
            <person name="Du Z.-J."/>
        </authorList>
    </citation>
    <scope>NUCLEOTIDE SEQUENCE [LARGE SCALE GENOMIC DNA]</scope>
    <source>
        <strain evidence="2 3">AM505</strain>
    </source>
</reference>
<dbReference type="Gene3D" id="3.40.50.1820">
    <property type="entry name" value="alpha/beta hydrolase"/>
    <property type="match status" value="1"/>
</dbReference>
<dbReference type="PANTHER" id="PTHR43798:SF33">
    <property type="entry name" value="HYDROLASE, PUTATIVE (AFU_ORTHOLOGUE AFUA_2G14860)-RELATED"/>
    <property type="match status" value="1"/>
</dbReference>
<dbReference type="EMBL" id="QDKM01000001">
    <property type="protein sequence ID" value="PVH30702.1"/>
    <property type="molecule type" value="Genomic_DNA"/>
</dbReference>
<organism evidence="2 3">
    <name type="scientific">Pararhodobacter oceanensis</name>
    <dbReference type="NCBI Taxonomy" id="2172121"/>
    <lineage>
        <taxon>Bacteria</taxon>
        <taxon>Pseudomonadati</taxon>
        <taxon>Pseudomonadota</taxon>
        <taxon>Alphaproteobacteria</taxon>
        <taxon>Rhodobacterales</taxon>
        <taxon>Paracoccaceae</taxon>
        <taxon>Pararhodobacter</taxon>
    </lineage>
</organism>
<dbReference type="Proteomes" id="UP000245911">
    <property type="component" value="Unassembled WGS sequence"/>
</dbReference>
<dbReference type="InterPro" id="IPR029058">
    <property type="entry name" value="AB_hydrolase_fold"/>
</dbReference>
<dbReference type="GO" id="GO:0016020">
    <property type="term" value="C:membrane"/>
    <property type="evidence" value="ECO:0007669"/>
    <property type="project" value="TreeGrafter"/>
</dbReference>
<dbReference type="GO" id="GO:0016787">
    <property type="term" value="F:hydrolase activity"/>
    <property type="evidence" value="ECO:0007669"/>
    <property type="project" value="UniProtKB-KW"/>
</dbReference>
<dbReference type="InterPro" id="IPR000639">
    <property type="entry name" value="Epox_hydrolase-like"/>
</dbReference>
<evidence type="ECO:0000259" key="1">
    <source>
        <dbReference type="Pfam" id="PF12697"/>
    </source>
</evidence>
<dbReference type="InterPro" id="IPR050266">
    <property type="entry name" value="AB_hydrolase_sf"/>
</dbReference>
<dbReference type="PRINTS" id="PR00412">
    <property type="entry name" value="EPOXHYDRLASE"/>
</dbReference>
<dbReference type="InterPro" id="IPR000073">
    <property type="entry name" value="AB_hydrolase_1"/>
</dbReference>
<dbReference type="AlphaFoldDB" id="A0A2T8HZC8"/>
<comment type="caution">
    <text evidence="2">The sequence shown here is derived from an EMBL/GenBank/DDBJ whole genome shotgun (WGS) entry which is preliminary data.</text>
</comment>
<keyword evidence="3" id="KW-1185">Reference proteome</keyword>
<feature type="domain" description="AB hydrolase-1" evidence="1">
    <location>
        <begin position="27"/>
        <end position="260"/>
    </location>
</feature>
<gene>
    <name evidence="2" type="ORF">DDE20_04085</name>
</gene>
<name>A0A2T8HZC8_9RHOB</name>
<accession>A0A2T8HZC8</accession>
<proteinExistence type="predicted"/>
<dbReference type="SUPFAM" id="SSF53474">
    <property type="entry name" value="alpha/beta-Hydrolases"/>
    <property type="match status" value="1"/>
</dbReference>
<dbReference type="Pfam" id="PF12697">
    <property type="entry name" value="Abhydrolase_6"/>
    <property type="match status" value="1"/>
</dbReference>
<dbReference type="PRINTS" id="PR00111">
    <property type="entry name" value="ABHYDROLASE"/>
</dbReference>
<sequence>MPLMQRIKIMDRTMPDYSVTGDGPVTLFLLHGAFGAKEYWQSQLQAFSDLGLRIVAWDAPGYGASALPEGFSIELAAEALTHLIAREKTETNLVLGHSMGGMVAIRAYDMMPEVIDGLILSATSAAFGNSDGDWQQQFVAARVAPLDAGKRLEEFAPAMLRRMFAPDADHPATDLVIQVVSQMKPETFRAAISAITKFEARDVLPKITVPTLCIAGAHDLSAAPPKVMEKMASKIAKGEYRCMDHVGHFGWAEDPKGFNAEIVDFLTQNIPAVAARVTQEVANA</sequence>
<protein>
    <submittedName>
        <fullName evidence="2">Alpha/beta hydrolase</fullName>
    </submittedName>
</protein>
<evidence type="ECO:0000313" key="3">
    <source>
        <dbReference type="Proteomes" id="UP000245911"/>
    </source>
</evidence>